<evidence type="ECO:0000313" key="3">
    <source>
        <dbReference type="Proteomes" id="UP000242087"/>
    </source>
</evidence>
<evidence type="ECO:0000313" key="2">
    <source>
        <dbReference type="EMBL" id="PTB88506.1"/>
    </source>
</evidence>
<dbReference type="Proteomes" id="UP000242087">
    <property type="component" value="Unassembled WGS sequence"/>
</dbReference>
<gene>
    <name evidence="2" type="ORF">C9927_03935</name>
    <name evidence="1" type="ORF">C9986_00495</name>
</gene>
<reference evidence="3 4" key="1">
    <citation type="submission" date="2018-03" db="EMBL/GenBank/DDBJ databases">
        <title>Cross-interface Injection: A General Nanoliter Liquid Handling Method Applied to Single Cells Genome Amplification Automated Nanoliter Liquid Handling Applied to Single Cell Multiple Displacement Amplification.</title>
        <authorList>
            <person name="Yun J."/>
            <person name="Xu P."/>
            <person name="Xu J."/>
            <person name="Dai X."/>
            <person name="Wang Y."/>
            <person name="Zheng X."/>
            <person name="Cao C."/>
            <person name="Yi Q."/>
            <person name="Zhu Y."/>
            <person name="Wang L."/>
            <person name="Dong Z."/>
            <person name="Huang Y."/>
            <person name="Huang L."/>
            <person name="Du W."/>
        </authorList>
    </citation>
    <scope>NUCLEOTIDE SEQUENCE [LARGE SCALE GENOMIC DNA]</scope>
    <source>
        <strain evidence="2 3">A12-4</strain>
        <strain evidence="1 4">Z-E1-2</strain>
    </source>
</reference>
<dbReference type="AlphaFoldDB" id="A0A2T4CNV4"/>
<sequence length="92" mass="10447">MEIIFNKQNQAKSLAALKWLSINSKRQLSLYLNILEESETLNECASLLGECMNINDSEFSIVIKENYQFVTAVIHGHQISADKIIISIIAYE</sequence>
<evidence type="ECO:0000313" key="4">
    <source>
        <dbReference type="Proteomes" id="UP000243022"/>
    </source>
</evidence>
<organism evidence="1 4">
    <name type="scientific">Pseudidiomarina aestuarii</name>
    <dbReference type="NCBI Taxonomy" id="624146"/>
    <lineage>
        <taxon>Bacteria</taxon>
        <taxon>Pseudomonadati</taxon>
        <taxon>Pseudomonadota</taxon>
        <taxon>Gammaproteobacteria</taxon>
        <taxon>Alteromonadales</taxon>
        <taxon>Idiomarinaceae</taxon>
        <taxon>Pseudidiomarina</taxon>
    </lineage>
</organism>
<dbReference type="EMBL" id="PYVF01000055">
    <property type="protein sequence ID" value="PTB88506.1"/>
    <property type="molecule type" value="Genomic_DNA"/>
</dbReference>
<dbReference type="EMBL" id="PYVS01000004">
    <property type="protein sequence ID" value="PTB83235.1"/>
    <property type="molecule type" value="Genomic_DNA"/>
</dbReference>
<protein>
    <submittedName>
        <fullName evidence="1">Uncharacterized protein</fullName>
    </submittedName>
</protein>
<evidence type="ECO:0000313" key="1">
    <source>
        <dbReference type="EMBL" id="PTB83235.1"/>
    </source>
</evidence>
<proteinExistence type="predicted"/>
<dbReference type="Proteomes" id="UP000243022">
    <property type="component" value="Unassembled WGS sequence"/>
</dbReference>
<accession>A0A2T4CNV4</accession>
<name>A0A2T4CNV4_9GAMM</name>
<comment type="caution">
    <text evidence="1">The sequence shown here is derived from an EMBL/GenBank/DDBJ whole genome shotgun (WGS) entry which is preliminary data.</text>
</comment>